<keyword evidence="2" id="KW-0813">Transport</keyword>
<feature type="region of interest" description="Disordered" evidence="5">
    <location>
        <begin position="385"/>
        <end position="424"/>
    </location>
</feature>
<dbReference type="Gene3D" id="3.40.50.300">
    <property type="entry name" value="P-loop containing nucleotide triphosphate hydrolases"/>
    <property type="match status" value="1"/>
</dbReference>
<dbReference type="Pfam" id="PF08352">
    <property type="entry name" value="oligo_HPY"/>
    <property type="match status" value="1"/>
</dbReference>
<dbReference type="InterPro" id="IPR003439">
    <property type="entry name" value="ABC_transporter-like_ATP-bd"/>
</dbReference>
<dbReference type="InterPro" id="IPR027417">
    <property type="entry name" value="P-loop_NTPase"/>
</dbReference>
<name>H5UV50_9MICO</name>
<keyword evidence="3" id="KW-0547">Nucleotide-binding</keyword>
<dbReference type="NCBIfam" id="NF008453">
    <property type="entry name" value="PRK11308.1"/>
    <property type="match status" value="1"/>
</dbReference>
<evidence type="ECO:0000259" key="6">
    <source>
        <dbReference type="PROSITE" id="PS50893"/>
    </source>
</evidence>
<evidence type="ECO:0000256" key="5">
    <source>
        <dbReference type="SAM" id="MobiDB-lite"/>
    </source>
</evidence>
<evidence type="ECO:0000313" key="7">
    <source>
        <dbReference type="EMBL" id="GAB49608.1"/>
    </source>
</evidence>
<dbReference type="SUPFAM" id="SSF52540">
    <property type="entry name" value="P-loop containing nucleoside triphosphate hydrolases"/>
    <property type="match status" value="1"/>
</dbReference>
<dbReference type="InterPro" id="IPR013563">
    <property type="entry name" value="Oligopep_ABC_C"/>
</dbReference>
<evidence type="ECO:0000256" key="4">
    <source>
        <dbReference type="ARBA" id="ARBA00022840"/>
    </source>
</evidence>
<dbReference type="AlphaFoldDB" id="H5UV50"/>
<dbReference type="InterPro" id="IPR050319">
    <property type="entry name" value="ABC_transp_ATP-bind"/>
</dbReference>
<comment type="similarity">
    <text evidence="1">Belongs to the ABC transporter superfamily.</text>
</comment>
<reference evidence="7 8" key="1">
    <citation type="submission" date="2012-02" db="EMBL/GenBank/DDBJ databases">
        <title>Whole genome shotgun sequence of Mobilicoccus pelagius NBRC 104925.</title>
        <authorList>
            <person name="Yoshida Y."/>
            <person name="Hosoyama A."/>
            <person name="Tsuchikane K."/>
            <person name="Katsumata H."/>
            <person name="Yamazaki S."/>
            <person name="Fujita N."/>
        </authorList>
    </citation>
    <scope>NUCLEOTIDE SEQUENCE [LARGE SCALE GENOMIC DNA]</scope>
    <source>
        <strain evidence="7 8">NBRC 104925</strain>
    </source>
</reference>
<dbReference type="STRING" id="1089455.MOPEL_130_02150"/>
<dbReference type="EMBL" id="BAFE01000089">
    <property type="protein sequence ID" value="GAB49608.1"/>
    <property type="molecule type" value="Genomic_DNA"/>
</dbReference>
<dbReference type="CDD" id="cd03257">
    <property type="entry name" value="ABC_NikE_OppD_transporters"/>
    <property type="match status" value="1"/>
</dbReference>
<dbReference type="GO" id="GO:0016887">
    <property type="term" value="F:ATP hydrolysis activity"/>
    <property type="evidence" value="ECO:0007669"/>
    <property type="project" value="InterPro"/>
</dbReference>
<proteinExistence type="inferred from homology"/>
<dbReference type="FunFam" id="3.40.50.300:FF:000016">
    <property type="entry name" value="Oligopeptide ABC transporter ATP-binding component"/>
    <property type="match status" value="1"/>
</dbReference>
<feature type="compositionally biased region" description="Basic and acidic residues" evidence="5">
    <location>
        <begin position="415"/>
        <end position="424"/>
    </location>
</feature>
<dbReference type="GO" id="GO:0005524">
    <property type="term" value="F:ATP binding"/>
    <property type="evidence" value="ECO:0007669"/>
    <property type="project" value="UniProtKB-KW"/>
</dbReference>
<dbReference type="Pfam" id="PF00005">
    <property type="entry name" value="ABC_tran"/>
    <property type="match status" value="1"/>
</dbReference>
<gene>
    <name evidence="7" type="ORF">MOPEL_130_02150</name>
</gene>
<dbReference type="GO" id="GO:0055085">
    <property type="term" value="P:transmembrane transport"/>
    <property type="evidence" value="ECO:0007669"/>
    <property type="project" value="UniProtKB-ARBA"/>
</dbReference>
<dbReference type="PANTHER" id="PTHR43776">
    <property type="entry name" value="TRANSPORT ATP-BINDING PROTEIN"/>
    <property type="match status" value="1"/>
</dbReference>
<dbReference type="SMART" id="SM00382">
    <property type="entry name" value="AAA"/>
    <property type="match status" value="1"/>
</dbReference>
<accession>H5UV50</accession>
<keyword evidence="8" id="KW-1185">Reference proteome</keyword>
<dbReference type="PANTHER" id="PTHR43776:SF7">
    <property type="entry name" value="D,D-DIPEPTIDE TRANSPORT ATP-BINDING PROTEIN DDPF-RELATED"/>
    <property type="match status" value="1"/>
</dbReference>
<feature type="domain" description="ABC transporter" evidence="6">
    <location>
        <begin position="18"/>
        <end position="269"/>
    </location>
</feature>
<dbReference type="eggNOG" id="COG4608">
    <property type="taxonomic scope" value="Bacteria"/>
</dbReference>
<dbReference type="PROSITE" id="PS00211">
    <property type="entry name" value="ABC_TRANSPORTER_1"/>
    <property type="match status" value="1"/>
</dbReference>
<sequence length="424" mass="45851">MPETMTRRNDPTTAEVILEASDLVKHYPIKTGVLRRTTGHVKAVDGVSFELHKGETLGIVGESGCGKSTLGRLLMRLEEPTSGTVEFQGTDMYAKSGSAMRKLRRDIQIVFQDPYTSLNPRKTVGDIIGEPFDIHPDVVPKNGRRAAVQELLELVGLNPEHINRYPHQFSGGQRQRIGIARGIALRPKVLVCDEPVSALDVSVQAQVVNLMEKLQDELGLSYIFIAHDLSVVRHISDRVGVMYLGKMVELGTEDEIYERTTNPYTQALLSAVPVPDPTLRGKRQQIVLTGDVPSPADPPSGCRFHTRCWKAQEKCTVDEPQLVDRPDGAGGHRSACHYAEVRQVVPVADDTPDAGGPGSTATGSVDGGIGAAAASVVETVRDAAADLKDRVTGSSDGPDPRAPEAQEAFHLPEPGLDRTDPTGR</sequence>
<protein>
    <submittedName>
        <fullName evidence="7">Putative peptide ABC transporter ATP-binding protein</fullName>
    </submittedName>
</protein>
<evidence type="ECO:0000256" key="2">
    <source>
        <dbReference type="ARBA" id="ARBA00022448"/>
    </source>
</evidence>
<dbReference type="PROSITE" id="PS50893">
    <property type="entry name" value="ABC_TRANSPORTER_2"/>
    <property type="match status" value="1"/>
</dbReference>
<organism evidence="7 8">
    <name type="scientific">Mobilicoccus pelagius NBRC 104925</name>
    <dbReference type="NCBI Taxonomy" id="1089455"/>
    <lineage>
        <taxon>Bacteria</taxon>
        <taxon>Bacillati</taxon>
        <taxon>Actinomycetota</taxon>
        <taxon>Actinomycetes</taxon>
        <taxon>Micrococcales</taxon>
        <taxon>Dermatophilaceae</taxon>
        <taxon>Mobilicoccus</taxon>
    </lineage>
</organism>
<dbReference type="Proteomes" id="UP000004367">
    <property type="component" value="Unassembled WGS sequence"/>
</dbReference>
<evidence type="ECO:0000256" key="1">
    <source>
        <dbReference type="ARBA" id="ARBA00005417"/>
    </source>
</evidence>
<feature type="region of interest" description="Disordered" evidence="5">
    <location>
        <begin position="348"/>
        <end position="367"/>
    </location>
</feature>
<keyword evidence="4 7" id="KW-0067">ATP-binding</keyword>
<dbReference type="NCBIfam" id="TIGR01727">
    <property type="entry name" value="oligo_HPY"/>
    <property type="match status" value="1"/>
</dbReference>
<dbReference type="GO" id="GO:0015833">
    <property type="term" value="P:peptide transport"/>
    <property type="evidence" value="ECO:0007669"/>
    <property type="project" value="InterPro"/>
</dbReference>
<dbReference type="InterPro" id="IPR017871">
    <property type="entry name" value="ABC_transporter-like_CS"/>
</dbReference>
<evidence type="ECO:0000313" key="8">
    <source>
        <dbReference type="Proteomes" id="UP000004367"/>
    </source>
</evidence>
<evidence type="ECO:0000256" key="3">
    <source>
        <dbReference type="ARBA" id="ARBA00022741"/>
    </source>
</evidence>
<dbReference type="InterPro" id="IPR003593">
    <property type="entry name" value="AAA+_ATPase"/>
</dbReference>
<comment type="caution">
    <text evidence="7">The sequence shown here is derived from an EMBL/GenBank/DDBJ whole genome shotgun (WGS) entry which is preliminary data.</text>
</comment>